<proteinExistence type="predicted"/>
<organism evidence="4 5">
    <name type="scientific">Pseudonocardia ammonioxydans</name>
    <dbReference type="NCBI Taxonomy" id="260086"/>
    <lineage>
        <taxon>Bacteria</taxon>
        <taxon>Bacillati</taxon>
        <taxon>Actinomycetota</taxon>
        <taxon>Actinomycetes</taxon>
        <taxon>Pseudonocardiales</taxon>
        <taxon>Pseudonocardiaceae</taxon>
        <taxon>Pseudonocardia</taxon>
    </lineage>
</organism>
<dbReference type="InterPro" id="IPR036890">
    <property type="entry name" value="HATPase_C_sf"/>
</dbReference>
<dbReference type="CDD" id="cd16936">
    <property type="entry name" value="HATPase_RsbW-like"/>
    <property type="match status" value="1"/>
</dbReference>
<dbReference type="PANTHER" id="PTHR35526:SF3">
    <property type="entry name" value="ANTI-SIGMA-F FACTOR RSBW"/>
    <property type="match status" value="1"/>
</dbReference>
<dbReference type="InterPro" id="IPR050267">
    <property type="entry name" value="Anti-sigma-factor_SerPK"/>
</dbReference>
<keyword evidence="4" id="KW-0808">Transferase</keyword>
<dbReference type="InterPro" id="IPR025847">
    <property type="entry name" value="MEDS_domain"/>
</dbReference>
<dbReference type="PANTHER" id="PTHR35526">
    <property type="entry name" value="ANTI-SIGMA-F FACTOR RSBW-RELATED"/>
    <property type="match status" value="1"/>
</dbReference>
<keyword evidence="5" id="KW-1185">Reference proteome</keyword>
<protein>
    <submittedName>
        <fullName evidence="4">Anti-sigma regulatory factor (Ser/Thr protein kinase)</fullName>
    </submittedName>
</protein>
<keyword evidence="1" id="KW-0723">Serine/threonine-protein kinase</keyword>
<feature type="domain" description="Histidine kinase/HSP90-like ATPase" evidence="2">
    <location>
        <begin position="206"/>
        <end position="320"/>
    </location>
</feature>
<evidence type="ECO:0000259" key="3">
    <source>
        <dbReference type="Pfam" id="PF14417"/>
    </source>
</evidence>
<dbReference type="AlphaFoldDB" id="A0A1I4U021"/>
<evidence type="ECO:0000256" key="1">
    <source>
        <dbReference type="ARBA" id="ARBA00022527"/>
    </source>
</evidence>
<gene>
    <name evidence="4" type="ORF">SAMN05216207_1003101</name>
</gene>
<dbReference type="OrthoDB" id="4088450at2"/>
<dbReference type="Gene3D" id="3.30.565.10">
    <property type="entry name" value="Histidine kinase-like ATPase, C-terminal domain"/>
    <property type="match status" value="1"/>
</dbReference>
<dbReference type="EMBL" id="FOUY01000003">
    <property type="protein sequence ID" value="SFM82227.1"/>
    <property type="molecule type" value="Genomic_DNA"/>
</dbReference>
<dbReference type="Pfam" id="PF14417">
    <property type="entry name" value="MEDS"/>
    <property type="match status" value="1"/>
</dbReference>
<dbReference type="Pfam" id="PF13581">
    <property type="entry name" value="HATPase_c_2"/>
    <property type="match status" value="1"/>
</dbReference>
<keyword evidence="4" id="KW-0418">Kinase</keyword>
<sequence>MQINAVPRPPGFVHALVHADDPAELVSQVVPPATAAVRDTGARLVVAVSEPVEQALRDELAGTGARIERLTTLTRSARESGQTVAAWRSRELRALASPGKPVLVIAEHDPELDGVDGGFWTELEAALNISLNGLPVTQLCAYPRLPLHGAVGDAALANHPVRLRGEELVANPAHRPPAEVLARWPFAPPHLLGPPDLRLRYNTFELSRVRDAVERAARTCAFDPVRGEDMVQAVNEVATNAVEHGSVEAGLSIWTSPGELVCEVQDAGGDSTAGGGPALPLIGLAPPHPSQPRGRGTWIARQLCDSLHVWRGREGTHVRLLARS</sequence>
<dbReference type="STRING" id="260086.SAMN05216207_1003101"/>
<dbReference type="Proteomes" id="UP000199614">
    <property type="component" value="Unassembled WGS sequence"/>
</dbReference>
<evidence type="ECO:0000313" key="5">
    <source>
        <dbReference type="Proteomes" id="UP000199614"/>
    </source>
</evidence>
<dbReference type="RefSeq" id="WP_093337790.1">
    <property type="nucleotide sequence ID" value="NZ_FOUY01000003.1"/>
</dbReference>
<evidence type="ECO:0000313" key="4">
    <source>
        <dbReference type="EMBL" id="SFM82227.1"/>
    </source>
</evidence>
<dbReference type="GO" id="GO:0004674">
    <property type="term" value="F:protein serine/threonine kinase activity"/>
    <property type="evidence" value="ECO:0007669"/>
    <property type="project" value="UniProtKB-KW"/>
</dbReference>
<feature type="domain" description="MEDS" evidence="3">
    <location>
        <begin position="14"/>
        <end position="160"/>
    </location>
</feature>
<reference evidence="4 5" key="1">
    <citation type="submission" date="2016-10" db="EMBL/GenBank/DDBJ databases">
        <authorList>
            <person name="de Groot N.N."/>
        </authorList>
    </citation>
    <scope>NUCLEOTIDE SEQUENCE [LARGE SCALE GENOMIC DNA]</scope>
    <source>
        <strain evidence="4 5">CGMCC 4.1877</strain>
    </source>
</reference>
<dbReference type="InterPro" id="IPR003594">
    <property type="entry name" value="HATPase_dom"/>
</dbReference>
<name>A0A1I4U021_PSUAM</name>
<dbReference type="SUPFAM" id="SSF55874">
    <property type="entry name" value="ATPase domain of HSP90 chaperone/DNA topoisomerase II/histidine kinase"/>
    <property type="match status" value="1"/>
</dbReference>
<accession>A0A1I4U021</accession>
<evidence type="ECO:0000259" key="2">
    <source>
        <dbReference type="Pfam" id="PF13581"/>
    </source>
</evidence>